<evidence type="ECO:0000313" key="1">
    <source>
        <dbReference type="EMBL" id="KAG9218548.1"/>
    </source>
</evidence>
<organism evidence="1 2">
    <name type="scientific">Pleurotus cornucopiae</name>
    <name type="common">Cornucopia mushroom</name>
    <dbReference type="NCBI Taxonomy" id="5321"/>
    <lineage>
        <taxon>Eukaryota</taxon>
        <taxon>Fungi</taxon>
        <taxon>Dikarya</taxon>
        <taxon>Basidiomycota</taxon>
        <taxon>Agaricomycotina</taxon>
        <taxon>Agaricomycetes</taxon>
        <taxon>Agaricomycetidae</taxon>
        <taxon>Agaricales</taxon>
        <taxon>Pleurotineae</taxon>
        <taxon>Pleurotaceae</taxon>
        <taxon>Pleurotus</taxon>
    </lineage>
</organism>
<sequence>MGLQIAKALPFANLPIFCGLAGVGLVWLWLRTLHFNRRYAPGPPRWPIIGNLLHFPLMHPWLGLTEWKRAYGDVVYLHGLGNSVVVLNDLKAVNELLDRKGVIYSHRPLFAVIGELVELDKSTPLLPCDDVWKLHRKLARTALSPDAIKKYHIVQEDIAALLNKSLCDDPDDFRQNFRLAAGRIILSVTYGIHAQSYDDDYICMAEQALEFITKSMIPGAHLADSFPILKPLHALFFAKKVQHDVDMVQHLLNKPLQHVKTQMALGNAPPSLTHHLLASFDDDGEFSSRDEYEETIRWMAGSLFGAGAETTYSVVLTGVVAMIMYPDAQARAQSEIDTAIGEHRLPTMKDKGSLPYVEAFIKEIMRWSPALPLSIARRTAQDDTYEGLLLLVVETSLMLNPIIIQLGYHIPKGTTVLPNVWAISNDCDPKYPPRDFIPERFLDPNPAVDPATYAFGFGRRICPGRYLAENSIFIIVSTLLAAFELSPELDGQDAPRPFQPRFVSGLVSSPESFKCTIRPRSEERRKQVLDRASAVTL</sequence>
<dbReference type="Proteomes" id="UP000824881">
    <property type="component" value="Unassembled WGS sequence"/>
</dbReference>
<keyword evidence="2" id="KW-1185">Reference proteome</keyword>
<proteinExistence type="predicted"/>
<comment type="caution">
    <text evidence="1">The sequence shown here is derived from an EMBL/GenBank/DDBJ whole genome shotgun (WGS) entry which is preliminary data.</text>
</comment>
<name>A0ACB7IM06_PLECO</name>
<dbReference type="EMBL" id="WQMT02000009">
    <property type="protein sequence ID" value="KAG9218548.1"/>
    <property type="molecule type" value="Genomic_DNA"/>
</dbReference>
<accession>A0ACB7IM06</accession>
<evidence type="ECO:0000313" key="2">
    <source>
        <dbReference type="Proteomes" id="UP000824881"/>
    </source>
</evidence>
<reference evidence="1 2" key="1">
    <citation type="journal article" date="2021" name="Appl. Environ. Microbiol.">
        <title>Genetic linkage and physical mapping for an oyster mushroom Pleurotus cornucopiae and QTL analysis for the trait cap color.</title>
        <authorList>
            <person name="Zhang Y."/>
            <person name="Gao W."/>
            <person name="Sonnenberg A."/>
            <person name="Chen Q."/>
            <person name="Zhang J."/>
            <person name="Huang C."/>
        </authorList>
    </citation>
    <scope>NUCLEOTIDE SEQUENCE [LARGE SCALE GENOMIC DNA]</scope>
    <source>
        <strain evidence="1">CCMSSC00406</strain>
    </source>
</reference>
<gene>
    <name evidence="1" type="ORF">CCMSSC00406_0001338</name>
</gene>
<protein>
    <submittedName>
        <fullName evidence="1">Uncharacterized protein</fullName>
    </submittedName>
</protein>